<dbReference type="EMBL" id="FZNT01000004">
    <property type="protein sequence ID" value="SNR52731.1"/>
    <property type="molecule type" value="Genomic_DNA"/>
</dbReference>
<dbReference type="AlphaFoldDB" id="A0A238X277"/>
<reference evidence="2 3" key="1">
    <citation type="submission" date="2017-06" db="EMBL/GenBank/DDBJ databases">
        <authorList>
            <person name="Kim H.J."/>
            <person name="Triplett B.A."/>
        </authorList>
    </citation>
    <scope>NUCLEOTIDE SEQUENCE [LARGE SCALE GENOMIC DNA]</scope>
    <source>
        <strain evidence="2 3">DSM 29150</strain>
    </source>
</reference>
<dbReference type="InterPro" id="IPR045916">
    <property type="entry name" value="DUF5777"/>
</dbReference>
<dbReference type="Pfam" id="PF19089">
    <property type="entry name" value="DUF5777"/>
    <property type="match status" value="1"/>
</dbReference>
<dbReference type="RefSeq" id="WP_245813484.1">
    <property type="nucleotide sequence ID" value="NZ_FZNT01000004.1"/>
</dbReference>
<protein>
    <recommendedName>
        <fullName evidence="1">DUF5777 domain-containing protein</fullName>
    </recommendedName>
</protein>
<feature type="domain" description="DUF5777" evidence="1">
    <location>
        <begin position="39"/>
        <end position="286"/>
    </location>
</feature>
<evidence type="ECO:0000313" key="2">
    <source>
        <dbReference type="EMBL" id="SNR52731.1"/>
    </source>
</evidence>
<evidence type="ECO:0000313" key="3">
    <source>
        <dbReference type="Proteomes" id="UP000198384"/>
    </source>
</evidence>
<evidence type="ECO:0000259" key="1">
    <source>
        <dbReference type="Pfam" id="PF19089"/>
    </source>
</evidence>
<proteinExistence type="predicted"/>
<gene>
    <name evidence="2" type="ORF">SAMN06265371_104305</name>
</gene>
<name>A0A238X277_9FLAO</name>
<accession>A0A238X277</accession>
<sequence>MKKYTTFFFIFLMLPFIGFSQDEDVKEKKVKEKLARPTFESSAVIDNPSVNLYNKGSFEVSMQHRFGLVTGTNDLVGFWGRSNIRIGVAYSILNRLSVGFGTTKDKRLQDFSIKGAILQQTRSNSTPLSITYYGNATISALPKGDFNMVQDRYSFFNQIIIARRFSNNVSLQFAASLSHVNAVPTTMKNDVFGIALGGKFKVSPGTNILIDYSQPLVSYQDPISSNALKTPKPGISIGAEFNTAAHAFQIFATNYWGIVPQENYVYNQNDFFKGDILIGFNITRIYNF</sequence>
<dbReference type="Proteomes" id="UP000198384">
    <property type="component" value="Unassembled WGS sequence"/>
</dbReference>
<organism evidence="2 3">
    <name type="scientific">Lutibacter agarilyticus</name>
    <dbReference type="NCBI Taxonomy" id="1109740"/>
    <lineage>
        <taxon>Bacteria</taxon>
        <taxon>Pseudomonadati</taxon>
        <taxon>Bacteroidota</taxon>
        <taxon>Flavobacteriia</taxon>
        <taxon>Flavobacteriales</taxon>
        <taxon>Flavobacteriaceae</taxon>
        <taxon>Lutibacter</taxon>
    </lineage>
</organism>
<keyword evidence="3" id="KW-1185">Reference proteome</keyword>